<gene>
    <name evidence="3" type="ORF">GB883_01600</name>
</gene>
<dbReference type="InterPro" id="IPR000056">
    <property type="entry name" value="Ribul_P_3_epim-like"/>
</dbReference>
<name>A0A7J5UUH9_9MICO</name>
<sequence length="207" mass="21656">MLRLAASLWSVPREEQTSVATRLTQAGLTRWHWDVADGSLGNPGGFRPKEAAQLARGTGLASEAHLMLDDPASVVPDWADFCDTIVVHREARGWEEGLAAVRESGRTPAVAISPWTPISKVSELPGDVGVLVMSVPPGGAGSVFAPATLDRVAGLRGRKLLGVDGGVTRELAGRCAEHGATWLVSGTDLCGAANPAHWLSTVTGPRP</sequence>
<keyword evidence="1" id="KW-0479">Metal-binding</keyword>
<dbReference type="InterPro" id="IPR013785">
    <property type="entry name" value="Aldolase_TIM"/>
</dbReference>
<dbReference type="InterPro" id="IPR011060">
    <property type="entry name" value="RibuloseP-bd_barrel"/>
</dbReference>
<evidence type="ECO:0000313" key="3">
    <source>
        <dbReference type="EMBL" id="KAE8765944.1"/>
    </source>
</evidence>
<dbReference type="OrthoDB" id="4826848at2"/>
<dbReference type="Proteomes" id="UP000451860">
    <property type="component" value="Unassembled WGS sequence"/>
</dbReference>
<dbReference type="GO" id="GO:0046872">
    <property type="term" value="F:metal ion binding"/>
    <property type="evidence" value="ECO:0007669"/>
    <property type="project" value="UniProtKB-KW"/>
</dbReference>
<evidence type="ECO:0000313" key="4">
    <source>
        <dbReference type="Proteomes" id="UP000451860"/>
    </source>
</evidence>
<dbReference type="AlphaFoldDB" id="A0A7J5UUH9"/>
<dbReference type="Pfam" id="PF00834">
    <property type="entry name" value="Ribul_P_3_epim"/>
    <property type="match status" value="1"/>
</dbReference>
<proteinExistence type="predicted"/>
<dbReference type="SUPFAM" id="SSF51366">
    <property type="entry name" value="Ribulose-phoshate binding barrel"/>
    <property type="match status" value="1"/>
</dbReference>
<evidence type="ECO:0000256" key="2">
    <source>
        <dbReference type="ARBA" id="ARBA00023235"/>
    </source>
</evidence>
<evidence type="ECO:0000256" key="1">
    <source>
        <dbReference type="ARBA" id="ARBA00022723"/>
    </source>
</evidence>
<reference evidence="3 4" key="1">
    <citation type="submission" date="2019-10" db="EMBL/GenBank/DDBJ databases">
        <title>Georgenia wutianyii sp. nov. and Georgenia yuyongxinii sp. nov. isolated from plateau pika (Ochotona curzoniae) in the Qinghai-Tibet plateau of China.</title>
        <authorList>
            <person name="Tian Z."/>
        </authorList>
    </citation>
    <scope>NUCLEOTIDE SEQUENCE [LARGE SCALE GENOMIC DNA]</scope>
    <source>
        <strain evidence="3 4">DSM 21501</strain>
    </source>
</reference>
<dbReference type="RefSeq" id="WP_152202391.1">
    <property type="nucleotide sequence ID" value="NZ_VUKF01000013.1"/>
</dbReference>
<accession>A0A7J5UUH9</accession>
<dbReference type="Gene3D" id="3.20.20.70">
    <property type="entry name" value="Aldolase class I"/>
    <property type="match status" value="1"/>
</dbReference>
<dbReference type="PANTHER" id="PTHR11749">
    <property type="entry name" value="RIBULOSE-5-PHOSPHATE-3-EPIMERASE"/>
    <property type="match status" value="1"/>
</dbReference>
<organism evidence="3 4">
    <name type="scientific">Georgenia thermotolerans</name>
    <dbReference type="NCBI Taxonomy" id="527326"/>
    <lineage>
        <taxon>Bacteria</taxon>
        <taxon>Bacillati</taxon>
        <taxon>Actinomycetota</taxon>
        <taxon>Actinomycetes</taxon>
        <taxon>Micrococcales</taxon>
        <taxon>Bogoriellaceae</taxon>
        <taxon>Georgenia</taxon>
    </lineage>
</organism>
<protein>
    <recommendedName>
        <fullName evidence="5">Ribulose-phosphate 3-epimerase</fullName>
    </recommendedName>
</protein>
<dbReference type="GO" id="GO:0005975">
    <property type="term" value="P:carbohydrate metabolic process"/>
    <property type="evidence" value="ECO:0007669"/>
    <property type="project" value="InterPro"/>
</dbReference>
<dbReference type="EMBL" id="WHJE01000003">
    <property type="protein sequence ID" value="KAE8765944.1"/>
    <property type="molecule type" value="Genomic_DNA"/>
</dbReference>
<keyword evidence="4" id="KW-1185">Reference proteome</keyword>
<dbReference type="GO" id="GO:0016857">
    <property type="term" value="F:racemase and epimerase activity, acting on carbohydrates and derivatives"/>
    <property type="evidence" value="ECO:0007669"/>
    <property type="project" value="InterPro"/>
</dbReference>
<comment type="caution">
    <text evidence="3">The sequence shown here is derived from an EMBL/GenBank/DDBJ whole genome shotgun (WGS) entry which is preliminary data.</text>
</comment>
<evidence type="ECO:0008006" key="5">
    <source>
        <dbReference type="Google" id="ProtNLM"/>
    </source>
</evidence>
<keyword evidence="2" id="KW-0413">Isomerase</keyword>